<organism evidence="2 3">
    <name type="scientific">Myceligenerans pegani</name>
    <dbReference type="NCBI Taxonomy" id="2776917"/>
    <lineage>
        <taxon>Bacteria</taxon>
        <taxon>Bacillati</taxon>
        <taxon>Actinomycetota</taxon>
        <taxon>Actinomycetes</taxon>
        <taxon>Micrococcales</taxon>
        <taxon>Promicromonosporaceae</taxon>
        <taxon>Myceligenerans</taxon>
    </lineage>
</organism>
<accession>A0ABR9N2K1</accession>
<evidence type="ECO:0000313" key="3">
    <source>
        <dbReference type="Proteomes" id="UP000625527"/>
    </source>
</evidence>
<sequence>MSAKPPDRPRPEYRGEILTITNMIALAGAVLILGVLLDRFAGMEPAYAVGRIVSVPLLVTAIVLAARRRTWPALIVPAAGLAFLASTFFVG</sequence>
<keyword evidence="1" id="KW-0472">Membrane</keyword>
<gene>
    <name evidence="2" type="ORF">IHE71_19505</name>
</gene>
<keyword evidence="1" id="KW-0812">Transmembrane</keyword>
<name>A0ABR9N2K1_9MICO</name>
<keyword evidence="3" id="KW-1185">Reference proteome</keyword>
<protein>
    <submittedName>
        <fullName evidence="2">Uncharacterized protein</fullName>
    </submittedName>
</protein>
<feature type="transmembrane region" description="Helical" evidence="1">
    <location>
        <begin position="20"/>
        <end position="40"/>
    </location>
</feature>
<reference evidence="2 3" key="1">
    <citation type="submission" date="2020-10" db="EMBL/GenBank/DDBJ databases">
        <title>Myceligenerans pegani sp. nov., an endophytic actinomycete isolated from Peganum harmala L. in Xinjiang, China.</title>
        <authorList>
            <person name="Xin L."/>
        </authorList>
    </citation>
    <scope>NUCLEOTIDE SEQUENCE [LARGE SCALE GENOMIC DNA]</scope>
    <source>
        <strain evidence="2 3">TRM65318</strain>
    </source>
</reference>
<evidence type="ECO:0000313" key="2">
    <source>
        <dbReference type="EMBL" id="MBE1877879.1"/>
    </source>
</evidence>
<evidence type="ECO:0000256" key="1">
    <source>
        <dbReference type="SAM" id="Phobius"/>
    </source>
</evidence>
<dbReference type="EMBL" id="JADAQT010000106">
    <property type="protein sequence ID" value="MBE1877879.1"/>
    <property type="molecule type" value="Genomic_DNA"/>
</dbReference>
<feature type="transmembrane region" description="Helical" evidence="1">
    <location>
        <begin position="46"/>
        <end position="66"/>
    </location>
</feature>
<feature type="transmembrane region" description="Helical" evidence="1">
    <location>
        <begin position="73"/>
        <end position="90"/>
    </location>
</feature>
<proteinExistence type="predicted"/>
<dbReference type="Proteomes" id="UP000625527">
    <property type="component" value="Unassembled WGS sequence"/>
</dbReference>
<dbReference type="RefSeq" id="WP_192864435.1">
    <property type="nucleotide sequence ID" value="NZ_JADAQT010000106.1"/>
</dbReference>
<comment type="caution">
    <text evidence="2">The sequence shown here is derived from an EMBL/GenBank/DDBJ whole genome shotgun (WGS) entry which is preliminary data.</text>
</comment>
<keyword evidence="1" id="KW-1133">Transmembrane helix</keyword>